<comment type="subcellular location">
    <subcellularLocation>
        <location evidence="1">Cell membrane</location>
        <topology evidence="1">Single-pass type I membrane protein</topology>
    </subcellularLocation>
</comment>
<keyword evidence="10 15" id="KW-0067">ATP-binding</keyword>
<dbReference type="EMBL" id="JAAGAX010000013">
    <property type="protein sequence ID" value="KAF2296548.1"/>
    <property type="molecule type" value="Genomic_DNA"/>
</dbReference>
<keyword evidence="7" id="KW-0732">Signal</keyword>
<evidence type="ECO:0000256" key="11">
    <source>
        <dbReference type="ARBA" id="ARBA00022989"/>
    </source>
</evidence>
<feature type="transmembrane region" description="Helical" evidence="17">
    <location>
        <begin position="35"/>
        <end position="58"/>
    </location>
</feature>
<evidence type="ECO:0000256" key="17">
    <source>
        <dbReference type="SAM" id="Phobius"/>
    </source>
</evidence>
<gene>
    <name evidence="19" type="ORF">GH714_040587</name>
</gene>
<evidence type="ECO:0000256" key="10">
    <source>
        <dbReference type="ARBA" id="ARBA00022840"/>
    </source>
</evidence>
<evidence type="ECO:0000256" key="1">
    <source>
        <dbReference type="ARBA" id="ARBA00004251"/>
    </source>
</evidence>
<accession>A0A6A6L8E4</accession>
<comment type="similarity">
    <text evidence="16">Belongs to the protein kinase superfamily.</text>
</comment>
<keyword evidence="13" id="KW-0675">Receptor</keyword>
<evidence type="ECO:0000259" key="18">
    <source>
        <dbReference type="PROSITE" id="PS50011"/>
    </source>
</evidence>
<dbReference type="PROSITE" id="PS00107">
    <property type="entry name" value="PROTEIN_KINASE_ATP"/>
    <property type="match status" value="1"/>
</dbReference>
<feature type="binding site" evidence="15">
    <location>
        <position position="126"/>
    </location>
    <ligand>
        <name>ATP</name>
        <dbReference type="ChEBI" id="CHEBI:30616"/>
    </ligand>
</feature>
<evidence type="ECO:0000256" key="14">
    <source>
        <dbReference type="ARBA" id="ARBA00023180"/>
    </source>
</evidence>
<dbReference type="Proteomes" id="UP000467840">
    <property type="component" value="Chromosome 7"/>
</dbReference>
<organism evidence="19 20">
    <name type="scientific">Hevea brasiliensis</name>
    <name type="common">Para rubber tree</name>
    <name type="synonym">Siphonia brasiliensis</name>
    <dbReference type="NCBI Taxonomy" id="3981"/>
    <lineage>
        <taxon>Eukaryota</taxon>
        <taxon>Viridiplantae</taxon>
        <taxon>Streptophyta</taxon>
        <taxon>Embryophyta</taxon>
        <taxon>Tracheophyta</taxon>
        <taxon>Spermatophyta</taxon>
        <taxon>Magnoliopsida</taxon>
        <taxon>eudicotyledons</taxon>
        <taxon>Gunneridae</taxon>
        <taxon>Pentapetalae</taxon>
        <taxon>rosids</taxon>
        <taxon>fabids</taxon>
        <taxon>Malpighiales</taxon>
        <taxon>Euphorbiaceae</taxon>
        <taxon>Crotonoideae</taxon>
        <taxon>Micrandreae</taxon>
        <taxon>Hevea</taxon>
    </lineage>
</organism>
<keyword evidence="8 15" id="KW-0547">Nucleotide-binding</keyword>
<dbReference type="InterPro" id="IPR017441">
    <property type="entry name" value="Protein_kinase_ATP_BS"/>
</dbReference>
<protein>
    <recommendedName>
        <fullName evidence="18">Protein kinase domain-containing protein</fullName>
    </recommendedName>
</protein>
<evidence type="ECO:0000256" key="9">
    <source>
        <dbReference type="ARBA" id="ARBA00022777"/>
    </source>
</evidence>
<evidence type="ECO:0000313" key="20">
    <source>
        <dbReference type="Proteomes" id="UP000467840"/>
    </source>
</evidence>
<dbReference type="InterPro" id="IPR008271">
    <property type="entry name" value="Ser/Thr_kinase_AS"/>
</dbReference>
<dbReference type="GO" id="GO:0005524">
    <property type="term" value="F:ATP binding"/>
    <property type="evidence" value="ECO:0007669"/>
    <property type="project" value="UniProtKB-UniRule"/>
</dbReference>
<keyword evidence="16" id="KW-0723">Serine/threonine-protein kinase</keyword>
<evidence type="ECO:0000256" key="5">
    <source>
        <dbReference type="ARBA" id="ARBA00022679"/>
    </source>
</evidence>
<evidence type="ECO:0000256" key="8">
    <source>
        <dbReference type="ARBA" id="ARBA00022741"/>
    </source>
</evidence>
<dbReference type="InterPro" id="IPR050528">
    <property type="entry name" value="L-type_Lectin-RKs"/>
</dbReference>
<dbReference type="GO" id="GO:0002229">
    <property type="term" value="P:defense response to oomycetes"/>
    <property type="evidence" value="ECO:0007669"/>
    <property type="project" value="UniProtKB-ARBA"/>
</dbReference>
<evidence type="ECO:0000256" key="4">
    <source>
        <dbReference type="ARBA" id="ARBA00022475"/>
    </source>
</evidence>
<dbReference type="Gene3D" id="1.10.510.10">
    <property type="entry name" value="Transferase(Phosphotransferase) domain 1"/>
    <property type="match status" value="1"/>
</dbReference>
<keyword evidence="12 17" id="KW-0472">Membrane</keyword>
<dbReference type="PROSITE" id="PS50011">
    <property type="entry name" value="PROTEIN_KINASE_DOM"/>
    <property type="match status" value="1"/>
</dbReference>
<keyword evidence="14" id="KW-0325">Glycoprotein</keyword>
<reference evidence="19 20" key="1">
    <citation type="journal article" date="2020" name="Mol. Plant">
        <title>The Chromosome-Based Rubber Tree Genome Provides New Insights into Spurge Genome Evolution and Rubber Biosynthesis.</title>
        <authorList>
            <person name="Liu J."/>
            <person name="Shi C."/>
            <person name="Shi C.C."/>
            <person name="Li W."/>
            <person name="Zhang Q.J."/>
            <person name="Zhang Y."/>
            <person name="Li K."/>
            <person name="Lu H.F."/>
            <person name="Shi C."/>
            <person name="Zhu S.T."/>
            <person name="Xiao Z.Y."/>
            <person name="Nan H."/>
            <person name="Yue Y."/>
            <person name="Zhu X.G."/>
            <person name="Wu Y."/>
            <person name="Hong X.N."/>
            <person name="Fan G.Y."/>
            <person name="Tong Y."/>
            <person name="Zhang D."/>
            <person name="Mao C.L."/>
            <person name="Liu Y.L."/>
            <person name="Hao S.J."/>
            <person name="Liu W.Q."/>
            <person name="Lv M.Q."/>
            <person name="Zhang H.B."/>
            <person name="Liu Y."/>
            <person name="Hu-Tang G.R."/>
            <person name="Wang J.P."/>
            <person name="Wang J.H."/>
            <person name="Sun Y.H."/>
            <person name="Ni S.B."/>
            <person name="Chen W.B."/>
            <person name="Zhang X.C."/>
            <person name="Jiao Y.N."/>
            <person name="Eichler E.E."/>
            <person name="Li G.H."/>
            <person name="Liu X."/>
            <person name="Gao L.Z."/>
        </authorList>
    </citation>
    <scope>NUCLEOTIDE SEQUENCE [LARGE SCALE GENOMIC DNA]</scope>
    <source>
        <strain evidence="20">cv. GT1</strain>
        <tissue evidence="19">Leaf</tissue>
    </source>
</reference>
<dbReference type="FunFam" id="1.10.510.10:FF:000240">
    <property type="entry name" value="Lectin-domain containing receptor kinase A4.3"/>
    <property type="match status" value="1"/>
</dbReference>
<evidence type="ECO:0000256" key="15">
    <source>
        <dbReference type="PROSITE-ProRule" id="PRU10141"/>
    </source>
</evidence>
<evidence type="ECO:0000256" key="16">
    <source>
        <dbReference type="RuleBase" id="RU000304"/>
    </source>
</evidence>
<proteinExistence type="inferred from homology"/>
<comment type="similarity">
    <text evidence="2">In the N-terminal section; belongs to the leguminous lectin family.</text>
</comment>
<keyword evidence="5" id="KW-0808">Transferase</keyword>
<dbReference type="Pfam" id="PF00069">
    <property type="entry name" value="Pkinase"/>
    <property type="match status" value="1"/>
</dbReference>
<keyword evidence="11 17" id="KW-1133">Transmembrane helix</keyword>
<dbReference type="InterPro" id="IPR011009">
    <property type="entry name" value="Kinase-like_dom_sf"/>
</dbReference>
<evidence type="ECO:0000256" key="12">
    <source>
        <dbReference type="ARBA" id="ARBA00023136"/>
    </source>
</evidence>
<dbReference type="SUPFAM" id="SSF56112">
    <property type="entry name" value="Protein kinase-like (PK-like)"/>
    <property type="match status" value="1"/>
</dbReference>
<dbReference type="GO" id="GO:0005886">
    <property type="term" value="C:plasma membrane"/>
    <property type="evidence" value="ECO:0007669"/>
    <property type="project" value="UniProtKB-SubCell"/>
</dbReference>
<evidence type="ECO:0000256" key="2">
    <source>
        <dbReference type="ARBA" id="ARBA00008536"/>
    </source>
</evidence>
<dbReference type="Gene3D" id="3.30.200.20">
    <property type="entry name" value="Phosphorylase Kinase, domain 1"/>
    <property type="match status" value="1"/>
</dbReference>
<evidence type="ECO:0000256" key="3">
    <source>
        <dbReference type="ARBA" id="ARBA00010217"/>
    </source>
</evidence>
<keyword evidence="20" id="KW-1185">Reference proteome</keyword>
<dbReference type="SMART" id="SM00220">
    <property type="entry name" value="S_TKc"/>
    <property type="match status" value="1"/>
</dbReference>
<keyword evidence="6 17" id="KW-0812">Transmembrane</keyword>
<comment type="caution">
    <text evidence="19">The sequence shown here is derived from an EMBL/GenBank/DDBJ whole genome shotgun (WGS) entry which is preliminary data.</text>
</comment>
<dbReference type="AlphaFoldDB" id="A0A6A6L8E4"/>
<keyword evidence="4" id="KW-1003">Cell membrane</keyword>
<keyword evidence="9" id="KW-0418">Kinase</keyword>
<comment type="similarity">
    <text evidence="3">In the C-terminal section; belongs to the protein kinase superfamily. Ser/Thr protein kinase family.</text>
</comment>
<evidence type="ECO:0000256" key="6">
    <source>
        <dbReference type="ARBA" id="ARBA00022692"/>
    </source>
</evidence>
<name>A0A6A6L8E4_HEVBR</name>
<evidence type="ECO:0000256" key="7">
    <source>
        <dbReference type="ARBA" id="ARBA00022729"/>
    </source>
</evidence>
<dbReference type="FunFam" id="3.30.200.20:FF:000178">
    <property type="entry name" value="serine/threonine-protein kinase PBS1-like"/>
    <property type="match status" value="1"/>
</dbReference>
<dbReference type="InterPro" id="IPR000719">
    <property type="entry name" value="Prot_kinase_dom"/>
</dbReference>
<dbReference type="PANTHER" id="PTHR27007">
    <property type="match status" value="1"/>
</dbReference>
<dbReference type="PROSITE" id="PS00108">
    <property type="entry name" value="PROTEIN_KINASE_ST"/>
    <property type="match status" value="1"/>
</dbReference>
<dbReference type="GO" id="GO:0004674">
    <property type="term" value="F:protein serine/threonine kinase activity"/>
    <property type="evidence" value="ECO:0007669"/>
    <property type="project" value="UniProtKB-KW"/>
</dbReference>
<evidence type="ECO:0000313" key="19">
    <source>
        <dbReference type="EMBL" id="KAF2296548.1"/>
    </source>
</evidence>
<sequence>MRYALGILAQPYNLVHKGQGPPQLSLEKDRKRMDMGCLGISDTLILVLSVLGLVWYVYCKKRRRRTENGPGSANDDFEKENGPRSFSYEELVLATNNFESERLLGKGGFGRVYIGMLSNNSCVAVKRIITSECHQGLKAYASEVKAISRLRHRNLVQLIGWCRNKQELFIIYEFMPNKGLNFHLFDKTCLLTWERRYGIALGLASALLYLQEECEQCVLHRDIKSRNILLDSNFNPKLGDFGLATFVEHGQGSDTTRLIGTDGYVAPEYLQTSKATKESDIYSFGVVALEMATGSPALKVVVNETV</sequence>
<feature type="domain" description="Protein kinase" evidence="18">
    <location>
        <begin position="98"/>
        <end position="306"/>
    </location>
</feature>
<evidence type="ECO:0000256" key="13">
    <source>
        <dbReference type="ARBA" id="ARBA00023170"/>
    </source>
</evidence>